<evidence type="ECO:0000256" key="3">
    <source>
        <dbReference type="SAM" id="Phobius"/>
    </source>
</evidence>
<feature type="transmembrane region" description="Helical" evidence="3">
    <location>
        <begin position="49"/>
        <end position="72"/>
    </location>
</feature>
<dbReference type="Proteomes" id="UP001259803">
    <property type="component" value="Unassembled WGS sequence"/>
</dbReference>
<dbReference type="RefSeq" id="WP_311340051.1">
    <property type="nucleotide sequence ID" value="NZ_JAVRHS010000002.1"/>
</dbReference>
<sequence length="790" mass="85796">MTEERKIVPLGTDEQAGEPQQRDENLHYPQAHAVAPDEPGAVERANPRAFALLTATAMILIAVWTALLVAAVLPEVGNGATVAQWAGWLRDWTMPVLLIVTVWALLLFGFGAGTTRLAGNAARLREDARILEDQLTRVNGELSIAREFLTYQARDLESLGRVTVDRIDESATRMEALIAHNAARVQTLQDVSSAALHNMEQMRGQVPVLTNTARDLANAVGQVGTHAQEQVRQLVTRLETLDQQGEASTVRLAEMQRLLESAAAQAQALATQVDDISHDSMTQLETRLVATAEQAHAAFNNMDAQTAAMLGTAEKRIAAAAADISNLHEDLSRQGEAMDAQIAQRRTESGELNEALIERLAARLAEIDAELEERRRQHDKATQALARSAQEIAHNLDAYARTMQLAAQQGARSEETVLTGLDTVEDRLAASREALVDIDRTIARASQQGAHLLEMVEQSSLRTRDALPVAFADAQQMLEGLNTGVETVRNLLIEANDDGRSLGEMLARTGETTSLAMAQMHNLHDTIQVRGSEHAEQLGELQDMLAAVRSDSAALADSAEQALAGQLTQLREAGPLALQGLETDMIATVQQISRQLADEASAALANALEDTTDSTARELNTVVAGAINAASDASADLARRLAQVEEVTRSLDQRIAKARDATRTDVDVQFARRVSLIVTMLNATSLDLQRIFAADVSDSAWHEYLRGDAGIFTRRAVRLLGQDEARMVHSLYATDAAFREHVTLYISKFEDLLRDLLATGEGEALAVTLVSSDMGKLYVALAQGIDRLRH</sequence>
<keyword evidence="3" id="KW-1133">Transmembrane helix</keyword>
<accession>A0ABU2ZGQ0</accession>
<proteinExistence type="predicted"/>
<name>A0ABU2ZGQ0_9SPHN</name>
<protein>
    <recommendedName>
        <fullName evidence="6">ATPase</fullName>
    </recommendedName>
</protein>
<feature type="transmembrane region" description="Helical" evidence="3">
    <location>
        <begin position="92"/>
        <end position="113"/>
    </location>
</feature>
<keyword evidence="1" id="KW-0175">Coiled coil</keyword>
<keyword evidence="3" id="KW-0472">Membrane</keyword>
<feature type="region of interest" description="Disordered" evidence="2">
    <location>
        <begin position="1"/>
        <end position="23"/>
    </location>
</feature>
<evidence type="ECO:0000313" key="5">
    <source>
        <dbReference type="Proteomes" id="UP001259803"/>
    </source>
</evidence>
<gene>
    <name evidence="4" type="ORF">RM533_04790</name>
</gene>
<feature type="coiled-coil region" evidence="1">
    <location>
        <begin position="357"/>
        <end position="391"/>
    </location>
</feature>
<comment type="caution">
    <text evidence="4">The sequence shown here is derived from an EMBL/GenBank/DDBJ whole genome shotgun (WGS) entry which is preliminary data.</text>
</comment>
<keyword evidence="3" id="KW-0812">Transmembrane</keyword>
<evidence type="ECO:0008006" key="6">
    <source>
        <dbReference type="Google" id="ProtNLM"/>
    </source>
</evidence>
<reference evidence="4 5" key="1">
    <citation type="submission" date="2023-09" db="EMBL/GenBank/DDBJ databases">
        <authorList>
            <person name="Rey-Velasco X."/>
        </authorList>
    </citation>
    <scope>NUCLEOTIDE SEQUENCE [LARGE SCALE GENOMIC DNA]</scope>
    <source>
        <strain evidence="4 5">F390</strain>
    </source>
</reference>
<organism evidence="4 5">
    <name type="scientific">Croceicoccus esteveae</name>
    <dbReference type="NCBI Taxonomy" id="3075597"/>
    <lineage>
        <taxon>Bacteria</taxon>
        <taxon>Pseudomonadati</taxon>
        <taxon>Pseudomonadota</taxon>
        <taxon>Alphaproteobacteria</taxon>
        <taxon>Sphingomonadales</taxon>
        <taxon>Erythrobacteraceae</taxon>
        <taxon>Croceicoccus</taxon>
    </lineage>
</organism>
<evidence type="ECO:0000256" key="1">
    <source>
        <dbReference type="SAM" id="Coils"/>
    </source>
</evidence>
<keyword evidence="5" id="KW-1185">Reference proteome</keyword>
<dbReference type="EMBL" id="JAVRHS010000002">
    <property type="protein sequence ID" value="MDT0575494.1"/>
    <property type="molecule type" value="Genomic_DNA"/>
</dbReference>
<evidence type="ECO:0000256" key="2">
    <source>
        <dbReference type="SAM" id="MobiDB-lite"/>
    </source>
</evidence>
<evidence type="ECO:0000313" key="4">
    <source>
        <dbReference type="EMBL" id="MDT0575494.1"/>
    </source>
</evidence>